<protein>
    <submittedName>
        <fullName evidence="5">Hydrogenase maturation protease</fullName>
    </submittedName>
</protein>
<dbReference type="PANTHER" id="PTHR30302:SF1">
    <property type="entry name" value="HYDROGENASE 2 MATURATION PROTEASE"/>
    <property type="match status" value="1"/>
</dbReference>
<evidence type="ECO:0000256" key="1">
    <source>
        <dbReference type="ARBA" id="ARBA00006814"/>
    </source>
</evidence>
<dbReference type="Proteomes" id="UP000236723">
    <property type="component" value="Unassembled WGS sequence"/>
</dbReference>
<dbReference type="Pfam" id="PF01750">
    <property type="entry name" value="HycI"/>
    <property type="match status" value="1"/>
</dbReference>
<dbReference type="SUPFAM" id="SSF53163">
    <property type="entry name" value="HybD-like"/>
    <property type="match status" value="1"/>
</dbReference>
<keyword evidence="2 5" id="KW-0645">Protease</keyword>
<name>A0A1H6C7J8_9ACTN</name>
<gene>
    <name evidence="5" type="ORF">SAMN04489712_10928</name>
</gene>
<dbReference type="GO" id="GO:0016485">
    <property type="term" value="P:protein processing"/>
    <property type="evidence" value="ECO:0007669"/>
    <property type="project" value="TreeGrafter"/>
</dbReference>
<evidence type="ECO:0000256" key="2">
    <source>
        <dbReference type="ARBA" id="ARBA00022670"/>
    </source>
</evidence>
<dbReference type="InterPro" id="IPR023430">
    <property type="entry name" value="Pept_HybD-like_dom_sf"/>
</dbReference>
<accession>A0A1H6C7J8</accession>
<dbReference type="Gene3D" id="3.40.50.1450">
    <property type="entry name" value="HybD-like"/>
    <property type="match status" value="1"/>
</dbReference>
<comment type="similarity">
    <text evidence="1">Belongs to the peptidase A31 family.</text>
</comment>
<proteinExistence type="inferred from homology"/>
<dbReference type="GO" id="GO:0008047">
    <property type="term" value="F:enzyme activator activity"/>
    <property type="evidence" value="ECO:0007669"/>
    <property type="project" value="InterPro"/>
</dbReference>
<dbReference type="OrthoDB" id="3828930at2"/>
<dbReference type="EMBL" id="FNVO01000009">
    <property type="protein sequence ID" value="SEG68883.1"/>
    <property type="molecule type" value="Genomic_DNA"/>
</dbReference>
<evidence type="ECO:0000313" key="6">
    <source>
        <dbReference type="Proteomes" id="UP000236723"/>
    </source>
</evidence>
<evidence type="ECO:0000256" key="3">
    <source>
        <dbReference type="ARBA" id="ARBA00022750"/>
    </source>
</evidence>
<dbReference type="RefSeq" id="WP_103939489.1">
    <property type="nucleotide sequence ID" value="NZ_FNVO01000009.1"/>
</dbReference>
<keyword evidence="6" id="KW-1185">Reference proteome</keyword>
<dbReference type="InterPro" id="IPR000671">
    <property type="entry name" value="Peptidase_A31"/>
</dbReference>
<keyword evidence="3" id="KW-0064">Aspartyl protease</keyword>
<dbReference type="GO" id="GO:0004190">
    <property type="term" value="F:aspartic-type endopeptidase activity"/>
    <property type="evidence" value="ECO:0007669"/>
    <property type="project" value="UniProtKB-KW"/>
</dbReference>
<evidence type="ECO:0000256" key="4">
    <source>
        <dbReference type="ARBA" id="ARBA00022801"/>
    </source>
</evidence>
<dbReference type="PANTHER" id="PTHR30302">
    <property type="entry name" value="HYDROGENASE 1 MATURATION PROTEASE"/>
    <property type="match status" value="1"/>
</dbReference>
<dbReference type="CDD" id="cd06068">
    <property type="entry name" value="H2MP_like-1"/>
    <property type="match status" value="1"/>
</dbReference>
<dbReference type="NCBIfam" id="TIGR00072">
    <property type="entry name" value="hydrog_prot"/>
    <property type="match status" value="1"/>
</dbReference>
<keyword evidence="4" id="KW-0378">Hydrolase</keyword>
<dbReference type="AlphaFoldDB" id="A0A1H6C7J8"/>
<sequence length="167" mass="17614">MNGQRVLVAGIGNVFLGDDGFGVEVVRRIDRAELPPCVDVADYGIRGVHLAYELLDRRHHTLIMIDAVPLDGPPGTLAVLEADPEDGPGLPVLNGHGMHPQAVLHLLHTLGGEVDRVLVVGCRPADTAERMGLSEPVAAVVDDAARLAVELARKAALAGTEAEYARA</sequence>
<organism evidence="5 6">
    <name type="scientific">Thermomonospora echinospora</name>
    <dbReference type="NCBI Taxonomy" id="1992"/>
    <lineage>
        <taxon>Bacteria</taxon>
        <taxon>Bacillati</taxon>
        <taxon>Actinomycetota</taxon>
        <taxon>Actinomycetes</taxon>
        <taxon>Streptosporangiales</taxon>
        <taxon>Thermomonosporaceae</taxon>
        <taxon>Thermomonospora</taxon>
    </lineage>
</organism>
<reference evidence="6" key="1">
    <citation type="submission" date="2016-10" db="EMBL/GenBank/DDBJ databases">
        <authorList>
            <person name="Varghese N."/>
            <person name="Submissions S."/>
        </authorList>
    </citation>
    <scope>NUCLEOTIDE SEQUENCE [LARGE SCALE GENOMIC DNA]</scope>
    <source>
        <strain evidence="6">DSM 43163</strain>
    </source>
</reference>
<evidence type="ECO:0000313" key="5">
    <source>
        <dbReference type="EMBL" id="SEG68883.1"/>
    </source>
</evidence>
<dbReference type="PRINTS" id="PR00446">
    <property type="entry name" value="HYDRGNUPTAKE"/>
</dbReference>